<comment type="caution">
    <text evidence="1">The sequence shown here is derived from an EMBL/GenBank/DDBJ whole genome shotgun (WGS) entry which is preliminary data.</text>
</comment>
<dbReference type="EMBL" id="JAAIUW010000008">
    <property type="protein sequence ID" value="KAF7818387.1"/>
    <property type="molecule type" value="Genomic_DNA"/>
</dbReference>
<sequence>MSRTAATRSERRGVQQMVRKRRTLKTEGVANELGIVLLVRLRPTSPLPKRMGKL</sequence>
<accession>A0A834TCF9</accession>
<dbReference type="AlphaFoldDB" id="A0A834TCF9"/>
<organism evidence="1 2">
    <name type="scientific">Senna tora</name>
    <dbReference type="NCBI Taxonomy" id="362788"/>
    <lineage>
        <taxon>Eukaryota</taxon>
        <taxon>Viridiplantae</taxon>
        <taxon>Streptophyta</taxon>
        <taxon>Embryophyta</taxon>
        <taxon>Tracheophyta</taxon>
        <taxon>Spermatophyta</taxon>
        <taxon>Magnoliopsida</taxon>
        <taxon>eudicotyledons</taxon>
        <taxon>Gunneridae</taxon>
        <taxon>Pentapetalae</taxon>
        <taxon>rosids</taxon>
        <taxon>fabids</taxon>
        <taxon>Fabales</taxon>
        <taxon>Fabaceae</taxon>
        <taxon>Caesalpinioideae</taxon>
        <taxon>Cassia clade</taxon>
        <taxon>Senna</taxon>
    </lineage>
</organism>
<evidence type="ECO:0000313" key="2">
    <source>
        <dbReference type="Proteomes" id="UP000634136"/>
    </source>
</evidence>
<dbReference type="Proteomes" id="UP000634136">
    <property type="component" value="Unassembled WGS sequence"/>
</dbReference>
<protein>
    <submittedName>
        <fullName evidence="1">Uncharacterized protein</fullName>
    </submittedName>
</protein>
<proteinExistence type="predicted"/>
<name>A0A834TCF9_9FABA</name>
<evidence type="ECO:0000313" key="1">
    <source>
        <dbReference type="EMBL" id="KAF7818387.1"/>
    </source>
</evidence>
<reference evidence="1" key="1">
    <citation type="submission" date="2020-09" db="EMBL/GenBank/DDBJ databases">
        <title>Genome-Enabled Discovery of Anthraquinone Biosynthesis in Senna tora.</title>
        <authorList>
            <person name="Kang S.-H."/>
            <person name="Pandey R.P."/>
            <person name="Lee C.-M."/>
            <person name="Sim J.-S."/>
            <person name="Jeong J.-T."/>
            <person name="Choi B.-S."/>
            <person name="Jung M."/>
            <person name="Ginzburg D."/>
            <person name="Zhao K."/>
            <person name="Won S.Y."/>
            <person name="Oh T.-J."/>
            <person name="Yu Y."/>
            <person name="Kim N.-H."/>
            <person name="Lee O.R."/>
            <person name="Lee T.-H."/>
            <person name="Bashyal P."/>
            <person name="Kim T.-S."/>
            <person name="Lee W.-H."/>
            <person name="Kawkins C."/>
            <person name="Kim C.-K."/>
            <person name="Kim J.S."/>
            <person name="Ahn B.O."/>
            <person name="Rhee S.Y."/>
            <person name="Sohng J.K."/>
        </authorList>
    </citation>
    <scope>NUCLEOTIDE SEQUENCE</scope>
    <source>
        <tissue evidence="1">Leaf</tissue>
    </source>
</reference>
<keyword evidence="2" id="KW-1185">Reference proteome</keyword>
<gene>
    <name evidence="1" type="ORF">G2W53_023842</name>
</gene>